<dbReference type="OrthoDB" id="47007at2759"/>
<dbReference type="InterPro" id="IPR020904">
    <property type="entry name" value="Sc_DH/Rdtase_CS"/>
</dbReference>
<gene>
    <name evidence="2" type="ORF">BINO364_LOCUS4944</name>
</gene>
<accession>A0A8J9Y9P6</accession>
<evidence type="ECO:0000313" key="3">
    <source>
        <dbReference type="Proteomes" id="UP000838878"/>
    </source>
</evidence>
<evidence type="ECO:0000256" key="1">
    <source>
        <dbReference type="ARBA" id="ARBA00023002"/>
    </source>
</evidence>
<dbReference type="PRINTS" id="PR00080">
    <property type="entry name" value="SDRFAMILY"/>
</dbReference>
<keyword evidence="1" id="KW-0560">Oxidoreductase</keyword>
<protein>
    <submittedName>
        <fullName evidence="2">Uncharacterized protein</fullName>
    </submittedName>
</protein>
<dbReference type="FunFam" id="3.40.50.720:FF:000084">
    <property type="entry name" value="Short-chain dehydrogenase reductase"/>
    <property type="match status" value="1"/>
</dbReference>
<dbReference type="SUPFAM" id="SSF51735">
    <property type="entry name" value="NAD(P)-binding Rossmann-fold domains"/>
    <property type="match status" value="1"/>
</dbReference>
<dbReference type="GO" id="GO:0016491">
    <property type="term" value="F:oxidoreductase activity"/>
    <property type="evidence" value="ECO:0007669"/>
    <property type="project" value="UniProtKB-KW"/>
</dbReference>
<evidence type="ECO:0000313" key="2">
    <source>
        <dbReference type="EMBL" id="CAH0718456.1"/>
    </source>
</evidence>
<dbReference type="PANTHER" id="PTHR43975">
    <property type="entry name" value="ZGC:101858"/>
    <property type="match status" value="1"/>
</dbReference>
<dbReference type="PRINTS" id="PR00081">
    <property type="entry name" value="GDHRDH"/>
</dbReference>
<dbReference type="Pfam" id="PF13561">
    <property type="entry name" value="adh_short_C2"/>
    <property type="match status" value="1"/>
</dbReference>
<dbReference type="AlphaFoldDB" id="A0A8J9Y9P6"/>
<dbReference type="Proteomes" id="UP000838878">
    <property type="component" value="Chromosome 13"/>
</dbReference>
<reference evidence="2" key="1">
    <citation type="submission" date="2021-12" db="EMBL/GenBank/DDBJ databases">
        <authorList>
            <person name="Martin H S."/>
        </authorList>
    </citation>
    <scope>NUCLEOTIDE SEQUENCE</scope>
</reference>
<proteinExistence type="predicted"/>
<dbReference type="PROSITE" id="PS00061">
    <property type="entry name" value="ADH_SHORT"/>
    <property type="match status" value="1"/>
</dbReference>
<dbReference type="EMBL" id="OV170233">
    <property type="protein sequence ID" value="CAH0718456.1"/>
    <property type="molecule type" value="Genomic_DNA"/>
</dbReference>
<feature type="non-terminal residue" evidence="2">
    <location>
        <position position="259"/>
    </location>
</feature>
<keyword evidence="3" id="KW-1185">Reference proteome</keyword>
<dbReference type="InterPro" id="IPR036291">
    <property type="entry name" value="NAD(P)-bd_dom_sf"/>
</dbReference>
<organism evidence="2 3">
    <name type="scientific">Brenthis ino</name>
    <name type="common">lesser marbled fritillary</name>
    <dbReference type="NCBI Taxonomy" id="405034"/>
    <lineage>
        <taxon>Eukaryota</taxon>
        <taxon>Metazoa</taxon>
        <taxon>Ecdysozoa</taxon>
        <taxon>Arthropoda</taxon>
        <taxon>Hexapoda</taxon>
        <taxon>Insecta</taxon>
        <taxon>Pterygota</taxon>
        <taxon>Neoptera</taxon>
        <taxon>Endopterygota</taxon>
        <taxon>Lepidoptera</taxon>
        <taxon>Glossata</taxon>
        <taxon>Ditrysia</taxon>
        <taxon>Papilionoidea</taxon>
        <taxon>Nymphalidae</taxon>
        <taxon>Heliconiinae</taxon>
        <taxon>Argynnini</taxon>
        <taxon>Brenthis</taxon>
    </lineage>
</organism>
<sequence>MIFTNKVVLISGAGSGFGEAIALHFANLSAKLSLIDINKDYLSIVADKCQQVAKTKVFYVATDVSDDDDLEKAINSTVQEFGRIDVLVNCAGIWKTNKITDLNLLDDFDNIMKVNLRAVVAAIHFATPALIESKGCIINISSVMSNLIGGSIGYNVSKAAVTHLTKNVAAELAQYEIRVNSISPGPVETNIMVHGGMSRDESDKMFMDLKGSLILKSSLSMEDIAGVAAFLASDQAKCITGSEIVVDSGFLINTLSSSL</sequence>
<dbReference type="PANTHER" id="PTHR43975:SF2">
    <property type="entry name" value="EG:BACR7A4.14 PROTEIN-RELATED"/>
    <property type="match status" value="1"/>
</dbReference>
<name>A0A8J9Y9P6_9NEOP</name>
<dbReference type="InterPro" id="IPR002347">
    <property type="entry name" value="SDR_fam"/>
</dbReference>
<dbReference type="Gene3D" id="3.40.50.720">
    <property type="entry name" value="NAD(P)-binding Rossmann-like Domain"/>
    <property type="match status" value="1"/>
</dbReference>